<sequence length="292" mass="32924">MAFPRFLDTEAMSEFVICHFQWNRRGKAFPPSPFPKDFRSLCPDFDLTTTEQAAAQYELPEVPQVIFYAMLLNEAEKLGVLHGPRVWSLEVALTELRCGAFESCIWLFDDQVYEARFRPQGNSGEGARAGVRERWLTTLGRPSPGAGGTPRPLPEDFNVLCSCFSLVEAEAAAAESGMPEIIQATFYAMLLNEMLELGAIHEYTAEKMGSLLEGLRWSDFEVWMCIMDDVIRGAQLCHQLDEVVVKGARDGVPPRATRSRPNFYFAPFVLSCFPLLVVCINRDHRNENLFPV</sequence>
<evidence type="ECO:0000313" key="3">
    <source>
        <dbReference type="Proteomes" id="UP001153076"/>
    </source>
</evidence>
<feature type="transmembrane region" description="Helical" evidence="1">
    <location>
        <begin position="263"/>
        <end position="280"/>
    </location>
</feature>
<comment type="caution">
    <text evidence="2">The sequence shown here is derived from an EMBL/GenBank/DDBJ whole genome shotgun (WGS) entry which is preliminary data.</text>
</comment>
<reference evidence="2" key="1">
    <citation type="submission" date="2022-04" db="EMBL/GenBank/DDBJ databases">
        <title>Carnegiea gigantea Genome sequencing and assembly v2.</title>
        <authorList>
            <person name="Copetti D."/>
            <person name="Sanderson M.J."/>
            <person name="Burquez A."/>
            <person name="Wojciechowski M.F."/>
        </authorList>
    </citation>
    <scope>NUCLEOTIDE SEQUENCE</scope>
    <source>
        <strain evidence="2">SGP5-SGP5p</strain>
        <tissue evidence="2">Aerial part</tissue>
    </source>
</reference>
<evidence type="ECO:0000256" key="1">
    <source>
        <dbReference type="SAM" id="Phobius"/>
    </source>
</evidence>
<protein>
    <submittedName>
        <fullName evidence="2">Uncharacterized protein</fullName>
    </submittedName>
</protein>
<keyword evidence="3" id="KW-1185">Reference proteome</keyword>
<gene>
    <name evidence="2" type="ORF">Cgig2_008794</name>
</gene>
<organism evidence="2 3">
    <name type="scientific">Carnegiea gigantea</name>
    <dbReference type="NCBI Taxonomy" id="171969"/>
    <lineage>
        <taxon>Eukaryota</taxon>
        <taxon>Viridiplantae</taxon>
        <taxon>Streptophyta</taxon>
        <taxon>Embryophyta</taxon>
        <taxon>Tracheophyta</taxon>
        <taxon>Spermatophyta</taxon>
        <taxon>Magnoliopsida</taxon>
        <taxon>eudicotyledons</taxon>
        <taxon>Gunneridae</taxon>
        <taxon>Pentapetalae</taxon>
        <taxon>Caryophyllales</taxon>
        <taxon>Cactineae</taxon>
        <taxon>Cactaceae</taxon>
        <taxon>Cactoideae</taxon>
        <taxon>Echinocereeae</taxon>
        <taxon>Carnegiea</taxon>
    </lineage>
</organism>
<dbReference type="EMBL" id="JAKOGI010000902">
    <property type="protein sequence ID" value="KAJ8429347.1"/>
    <property type="molecule type" value="Genomic_DNA"/>
</dbReference>
<name>A0A9Q1JR38_9CARY</name>
<keyword evidence="1" id="KW-1133">Transmembrane helix</keyword>
<proteinExistence type="predicted"/>
<keyword evidence="1" id="KW-0472">Membrane</keyword>
<dbReference type="Proteomes" id="UP001153076">
    <property type="component" value="Unassembled WGS sequence"/>
</dbReference>
<keyword evidence="1" id="KW-0812">Transmembrane</keyword>
<evidence type="ECO:0000313" key="2">
    <source>
        <dbReference type="EMBL" id="KAJ8429347.1"/>
    </source>
</evidence>
<accession>A0A9Q1JR38</accession>
<dbReference type="AlphaFoldDB" id="A0A9Q1JR38"/>